<name>A0ABU0TME7_9FLAO</name>
<sequence length="61" mass="6543">MKNLKKLNRVDLKSINGGDTCNFACPAGPYGPGFPKSCADFNALPECCKSKVLVSADCFEQ</sequence>
<reference evidence="1 2" key="1">
    <citation type="submission" date="2023-07" db="EMBL/GenBank/DDBJ databases">
        <title>Functional and genomic diversity of the sorghum phyllosphere microbiome.</title>
        <authorList>
            <person name="Shade A."/>
        </authorList>
    </citation>
    <scope>NUCLEOTIDE SEQUENCE [LARGE SCALE GENOMIC DNA]</scope>
    <source>
        <strain evidence="1 2">SORGH_AS_1064</strain>
    </source>
</reference>
<dbReference type="Proteomes" id="UP001225072">
    <property type="component" value="Unassembled WGS sequence"/>
</dbReference>
<dbReference type="InterPro" id="IPR058074">
    <property type="entry name" value="Bacteriocin-like"/>
</dbReference>
<evidence type="ECO:0000313" key="2">
    <source>
        <dbReference type="Proteomes" id="UP001225072"/>
    </source>
</evidence>
<keyword evidence="2" id="KW-1185">Reference proteome</keyword>
<comment type="caution">
    <text evidence="1">The sequence shown here is derived from an EMBL/GenBank/DDBJ whole genome shotgun (WGS) entry which is preliminary data.</text>
</comment>
<protein>
    <recommendedName>
        <fullName evidence="3">Bacteriocin</fullName>
    </recommendedName>
</protein>
<evidence type="ECO:0000313" key="1">
    <source>
        <dbReference type="EMBL" id="MDQ1097460.1"/>
    </source>
</evidence>
<proteinExistence type="predicted"/>
<accession>A0ABU0TME7</accession>
<organism evidence="1 2">
    <name type="scientific">Chryseobacterium camelliae</name>
    <dbReference type="NCBI Taxonomy" id="1265445"/>
    <lineage>
        <taxon>Bacteria</taxon>
        <taxon>Pseudomonadati</taxon>
        <taxon>Bacteroidota</taxon>
        <taxon>Flavobacteriia</taxon>
        <taxon>Flavobacteriales</taxon>
        <taxon>Weeksellaceae</taxon>
        <taxon>Chryseobacterium group</taxon>
        <taxon>Chryseobacterium</taxon>
    </lineage>
</organism>
<dbReference type="NCBIfam" id="NF047798">
    <property type="entry name" value="leader_Chryseo"/>
    <property type="match status" value="1"/>
</dbReference>
<evidence type="ECO:0008006" key="3">
    <source>
        <dbReference type="Google" id="ProtNLM"/>
    </source>
</evidence>
<dbReference type="RefSeq" id="WP_307450987.1">
    <property type="nucleotide sequence ID" value="NZ_JAUTAL010000001.1"/>
</dbReference>
<dbReference type="EMBL" id="JAUTAL010000001">
    <property type="protein sequence ID" value="MDQ1097460.1"/>
    <property type="molecule type" value="Genomic_DNA"/>
</dbReference>
<gene>
    <name evidence="1" type="ORF">QE404_002607</name>
</gene>